<dbReference type="Pfam" id="PF13279">
    <property type="entry name" value="4HBT_2"/>
    <property type="match status" value="1"/>
</dbReference>
<dbReference type="EMBL" id="RJVI01000002">
    <property type="protein sequence ID" value="ROR32494.1"/>
    <property type="molecule type" value="Genomic_DNA"/>
</dbReference>
<keyword evidence="2" id="KW-1185">Reference proteome</keyword>
<dbReference type="Gene3D" id="3.10.129.10">
    <property type="entry name" value="Hotdog Thioesterase"/>
    <property type="match status" value="1"/>
</dbReference>
<dbReference type="SUPFAM" id="SSF54637">
    <property type="entry name" value="Thioesterase/thiol ester dehydrase-isomerase"/>
    <property type="match status" value="1"/>
</dbReference>
<accession>A0A3N1Y0Z1</accession>
<protein>
    <submittedName>
        <fullName evidence="1">Acyl-CoA thioesterase FadM</fullName>
    </submittedName>
</protein>
<name>A0A3N1Y0Z1_9GAMM</name>
<comment type="caution">
    <text evidence="1">The sequence shown here is derived from an EMBL/GenBank/DDBJ whole genome shotgun (WGS) entry which is preliminary data.</text>
</comment>
<proteinExistence type="predicted"/>
<dbReference type="Proteomes" id="UP000276634">
    <property type="component" value="Unassembled WGS sequence"/>
</dbReference>
<dbReference type="AlphaFoldDB" id="A0A3N1Y0Z1"/>
<dbReference type="InterPro" id="IPR029069">
    <property type="entry name" value="HotDog_dom_sf"/>
</dbReference>
<reference evidence="1 2" key="1">
    <citation type="submission" date="2018-11" db="EMBL/GenBank/DDBJ databases">
        <title>Genomic Encyclopedia of Type Strains, Phase IV (KMG-IV): sequencing the most valuable type-strain genomes for metagenomic binning, comparative biology and taxonomic classification.</title>
        <authorList>
            <person name="Goeker M."/>
        </authorList>
    </citation>
    <scope>NUCLEOTIDE SEQUENCE [LARGE SCALE GENOMIC DNA]</scope>
    <source>
        <strain evidence="1 2">DSM 100275</strain>
    </source>
</reference>
<sequence length="148" mass="16780">MEIVSRAPFRVRRRVGWGACDPAGIIYTPRGVEFAVEVLEAWWREVLEVPWPVLLDALQGGSPIVHLELDYRRPLRPEDELTMTLWLEAIGGASARYRVRGEVAGETAFECVLVAVSIDRARFRARRIPDALRARMERYRADCGTGNS</sequence>
<evidence type="ECO:0000313" key="2">
    <source>
        <dbReference type="Proteomes" id="UP000276634"/>
    </source>
</evidence>
<gene>
    <name evidence="1" type="ORF">EDC57_1696</name>
</gene>
<organism evidence="1 2">
    <name type="scientific">Inmirania thermothiophila</name>
    <dbReference type="NCBI Taxonomy" id="1750597"/>
    <lineage>
        <taxon>Bacteria</taxon>
        <taxon>Pseudomonadati</taxon>
        <taxon>Pseudomonadota</taxon>
        <taxon>Gammaproteobacteria</taxon>
        <taxon>Chromatiales</taxon>
        <taxon>Ectothiorhodospiraceae</taxon>
        <taxon>Inmirania</taxon>
    </lineage>
</organism>
<dbReference type="OrthoDB" id="21822at2"/>
<evidence type="ECO:0000313" key="1">
    <source>
        <dbReference type="EMBL" id="ROR32494.1"/>
    </source>
</evidence>
<dbReference type="CDD" id="cd00586">
    <property type="entry name" value="4HBT"/>
    <property type="match status" value="1"/>
</dbReference>